<feature type="transmembrane region" description="Helical" evidence="5">
    <location>
        <begin position="71"/>
        <end position="93"/>
    </location>
</feature>
<feature type="transmembrane region" description="Helical" evidence="5">
    <location>
        <begin position="140"/>
        <end position="158"/>
    </location>
</feature>
<keyword evidence="3 5" id="KW-1133">Transmembrane helix</keyword>
<evidence type="ECO:0000259" key="6">
    <source>
        <dbReference type="Pfam" id="PF01699"/>
    </source>
</evidence>
<dbReference type="Gene3D" id="1.20.1420.30">
    <property type="entry name" value="NCX, central ion-binding region"/>
    <property type="match status" value="1"/>
</dbReference>
<evidence type="ECO:0000256" key="3">
    <source>
        <dbReference type="ARBA" id="ARBA00022989"/>
    </source>
</evidence>
<evidence type="ECO:0000256" key="5">
    <source>
        <dbReference type="SAM" id="Phobius"/>
    </source>
</evidence>
<feature type="transmembrane region" description="Helical" evidence="5">
    <location>
        <begin position="188"/>
        <end position="209"/>
    </location>
</feature>
<dbReference type="Proteomes" id="UP000652681">
    <property type="component" value="Unassembled WGS sequence"/>
</dbReference>
<reference evidence="7" key="1">
    <citation type="submission" date="2020-09" db="EMBL/GenBank/DDBJ databases">
        <title>Taishania pollutisoli gen. nov., sp. nov., Isolated from Tetrabromobisphenol A-Contaminated Soil.</title>
        <authorList>
            <person name="Chen Q."/>
        </authorList>
    </citation>
    <scope>NUCLEOTIDE SEQUENCE</scope>
    <source>
        <strain evidence="7">CZZ-1</strain>
    </source>
</reference>
<protein>
    <recommendedName>
        <fullName evidence="6">Sodium/calcium exchanger membrane region domain-containing protein</fullName>
    </recommendedName>
</protein>
<feature type="transmembrane region" description="Helical" evidence="5">
    <location>
        <begin position="287"/>
        <end position="306"/>
    </location>
</feature>
<evidence type="ECO:0000256" key="1">
    <source>
        <dbReference type="ARBA" id="ARBA00004141"/>
    </source>
</evidence>
<feature type="transmembrane region" description="Helical" evidence="5">
    <location>
        <begin position="318"/>
        <end position="336"/>
    </location>
</feature>
<dbReference type="GO" id="GO:0055085">
    <property type="term" value="P:transmembrane transport"/>
    <property type="evidence" value="ECO:0007669"/>
    <property type="project" value="InterPro"/>
</dbReference>
<keyword evidence="2 5" id="KW-0812">Transmembrane</keyword>
<comment type="subcellular location">
    <subcellularLocation>
        <location evidence="1">Membrane</location>
        <topology evidence="1">Multi-pass membrane protein</topology>
    </subcellularLocation>
</comment>
<keyword evidence="8" id="KW-1185">Reference proteome</keyword>
<dbReference type="InterPro" id="IPR004837">
    <property type="entry name" value="NaCa_Exmemb"/>
</dbReference>
<accession>A0A8J6PBU2</accession>
<keyword evidence="4 5" id="KW-0472">Membrane</keyword>
<gene>
    <name evidence="7" type="ORF">H9Y05_05845</name>
</gene>
<feature type="transmembrane region" description="Helical" evidence="5">
    <location>
        <begin position="105"/>
        <end position="128"/>
    </location>
</feature>
<feature type="domain" description="Sodium/calcium exchanger membrane region" evidence="6">
    <location>
        <begin position="187"/>
        <end position="327"/>
    </location>
</feature>
<dbReference type="AlphaFoldDB" id="A0A8J6PBU2"/>
<comment type="caution">
    <text evidence="7">The sequence shown here is derived from an EMBL/GenBank/DDBJ whole genome shotgun (WGS) entry which is preliminary data.</text>
</comment>
<name>A0A8J6PBU2_9FLAO</name>
<feature type="transmembrane region" description="Helical" evidence="5">
    <location>
        <begin position="6"/>
        <end position="26"/>
    </location>
</feature>
<dbReference type="EMBL" id="JACVEL010000003">
    <property type="protein sequence ID" value="MBC9811997.1"/>
    <property type="molecule type" value="Genomic_DNA"/>
</dbReference>
<evidence type="ECO:0000313" key="8">
    <source>
        <dbReference type="Proteomes" id="UP000652681"/>
    </source>
</evidence>
<evidence type="ECO:0000256" key="2">
    <source>
        <dbReference type="ARBA" id="ARBA00022692"/>
    </source>
</evidence>
<organism evidence="7 8">
    <name type="scientific">Taishania pollutisoli</name>
    <dbReference type="NCBI Taxonomy" id="2766479"/>
    <lineage>
        <taxon>Bacteria</taxon>
        <taxon>Pseudomonadati</taxon>
        <taxon>Bacteroidota</taxon>
        <taxon>Flavobacteriia</taxon>
        <taxon>Flavobacteriales</taxon>
        <taxon>Crocinitomicaceae</taxon>
        <taxon>Taishania</taxon>
    </lineage>
</organism>
<evidence type="ECO:0000256" key="4">
    <source>
        <dbReference type="ARBA" id="ARBA00023136"/>
    </source>
</evidence>
<feature type="transmembrane region" description="Helical" evidence="5">
    <location>
        <begin position="256"/>
        <end position="275"/>
    </location>
</feature>
<feature type="domain" description="Sodium/calcium exchanger membrane region" evidence="6">
    <location>
        <begin position="8"/>
        <end position="153"/>
    </location>
</feature>
<proteinExistence type="predicted"/>
<dbReference type="GO" id="GO:0016020">
    <property type="term" value="C:membrane"/>
    <property type="evidence" value="ECO:0007669"/>
    <property type="project" value="UniProtKB-SubCell"/>
</dbReference>
<feature type="transmembrane region" description="Helical" evidence="5">
    <location>
        <begin position="38"/>
        <end position="65"/>
    </location>
</feature>
<sequence length="337" mass="36474">MDSLLLNISLFCVSGIIIWYCSNKLSDIVDYVDDRFKLGAAFGGTIILSIATNLPELAIVVQGVLQQDTSLAIGNILGGIALQTILLSLFDFASGKNEQRPFSTLVGHPVSILQGVFLVSILAFVIMGTQFNKTKISPDFPVAEIFIFIFWLLSLYLLHKGKKTIGTPPATEINEKVIGIQLTPTKALILLAVLSTCILIFGYLLGVTSDALANHYHIDGVIFGATILAFVTSLPEISGGLAFIKQKSYQPIISDIFGGNAFLPVLFLIASIINHNTLLPDAGHSDIYLTALSIILTCIYLIGILLKPKKRILGMGIDSWFAFIIYIIGIICITIVA</sequence>
<evidence type="ECO:0000313" key="7">
    <source>
        <dbReference type="EMBL" id="MBC9811997.1"/>
    </source>
</evidence>
<dbReference type="InterPro" id="IPR044880">
    <property type="entry name" value="NCX_ion-bd_dom_sf"/>
</dbReference>
<feature type="transmembrane region" description="Helical" evidence="5">
    <location>
        <begin position="221"/>
        <end position="244"/>
    </location>
</feature>
<dbReference type="RefSeq" id="WP_163490249.1">
    <property type="nucleotide sequence ID" value="NZ_JACVEL010000003.1"/>
</dbReference>
<dbReference type="Pfam" id="PF01699">
    <property type="entry name" value="Na_Ca_ex"/>
    <property type="match status" value="2"/>
</dbReference>